<reference evidence="1" key="2">
    <citation type="journal article" date="2017" name="J. Med. Entomol.">
        <title>Transcriptome Analysis of the Triatoma infestans (Hemiptera: Reduviidae) Integument.</title>
        <authorList>
            <person name="Calderon-Fernandez G.M."/>
            <person name="Moriconi D.E."/>
            <person name="Dulbecco A.B."/>
            <person name="Juarez M.P."/>
        </authorList>
    </citation>
    <scope>NUCLEOTIDE SEQUENCE</scope>
    <source>
        <strain evidence="1">Int1</strain>
        <tissue evidence="1">Integument</tissue>
    </source>
</reference>
<dbReference type="EMBL" id="GEMB01002936">
    <property type="protein sequence ID" value="JAS00265.1"/>
    <property type="molecule type" value="Transcribed_RNA"/>
</dbReference>
<accession>A0A170YUS6</accession>
<evidence type="ECO:0000313" key="1">
    <source>
        <dbReference type="EMBL" id="JAS00265.1"/>
    </source>
</evidence>
<proteinExistence type="predicted"/>
<dbReference type="AlphaFoldDB" id="A0A170YUS6"/>
<protein>
    <submittedName>
        <fullName evidence="1">Pupal cuticle protein C1-like protein</fullName>
    </submittedName>
</protein>
<reference evidence="1" key="1">
    <citation type="submission" date="2016-04" db="EMBL/GenBank/DDBJ databases">
        <authorList>
            <person name="Calderon-Fernandez G.M.Sr."/>
        </authorList>
    </citation>
    <scope>NUCLEOTIDE SEQUENCE</scope>
    <source>
        <strain evidence="1">Int1</strain>
        <tissue evidence="1">Integument</tissue>
    </source>
</reference>
<name>A0A170YUS6_TRIIF</name>
<sequence>MYVYPTLAGHRCSCSSCLCCSSCSPYAHAAPVVAARAYAPGYAAVGHAPVAHAGLLGVAYSAAPAVSHIAFDGFGAHYAW</sequence>
<organism evidence="1">
    <name type="scientific">Triatoma infestans</name>
    <name type="common">Assassin bug</name>
    <dbReference type="NCBI Taxonomy" id="30076"/>
    <lineage>
        <taxon>Eukaryota</taxon>
        <taxon>Metazoa</taxon>
        <taxon>Ecdysozoa</taxon>
        <taxon>Arthropoda</taxon>
        <taxon>Hexapoda</taxon>
        <taxon>Insecta</taxon>
        <taxon>Pterygota</taxon>
        <taxon>Neoptera</taxon>
        <taxon>Paraneoptera</taxon>
        <taxon>Hemiptera</taxon>
        <taxon>Heteroptera</taxon>
        <taxon>Panheteroptera</taxon>
        <taxon>Cimicomorpha</taxon>
        <taxon>Reduviidae</taxon>
        <taxon>Triatominae</taxon>
        <taxon>Triatoma</taxon>
    </lineage>
</organism>